<dbReference type="GeneID" id="114326962"/>
<dbReference type="FunCoup" id="A0A6P7F913">
    <property type="interactions" value="1668"/>
</dbReference>
<dbReference type="FunFam" id="2.30.42.10:FF:000056">
    <property type="entry name" value="Golgi reassembly-stacking protein 2 isoform 1"/>
    <property type="match status" value="1"/>
</dbReference>
<dbReference type="Pfam" id="PF04495">
    <property type="entry name" value="GRASP55_65"/>
    <property type="match status" value="1"/>
</dbReference>
<dbReference type="CTD" id="40177"/>
<dbReference type="InterPro" id="IPR007583">
    <property type="entry name" value="GRASP55_65"/>
</dbReference>
<feature type="domain" description="PDZ GRASP-type" evidence="10">
    <location>
        <begin position="15"/>
        <end position="105"/>
    </location>
</feature>
<dbReference type="SUPFAM" id="SSF50156">
    <property type="entry name" value="PDZ domain-like"/>
    <property type="match status" value="2"/>
</dbReference>
<dbReference type="KEGG" id="dvv:114326962"/>
<keyword evidence="8" id="KW-0449">Lipoprotein</keyword>
<reference evidence="11" key="2">
    <citation type="submission" date="2025-05" db="UniProtKB">
        <authorList>
            <consortium name="EnsemblMetazoa"/>
        </authorList>
    </citation>
    <scope>IDENTIFICATION</scope>
</reference>
<organism evidence="13">
    <name type="scientific">Diabrotica virgifera virgifera</name>
    <name type="common">western corn rootworm</name>
    <dbReference type="NCBI Taxonomy" id="50390"/>
    <lineage>
        <taxon>Eukaryota</taxon>
        <taxon>Metazoa</taxon>
        <taxon>Ecdysozoa</taxon>
        <taxon>Arthropoda</taxon>
        <taxon>Hexapoda</taxon>
        <taxon>Insecta</taxon>
        <taxon>Pterygota</taxon>
        <taxon>Neoptera</taxon>
        <taxon>Endopterygota</taxon>
        <taxon>Coleoptera</taxon>
        <taxon>Polyphaga</taxon>
        <taxon>Cucujiformia</taxon>
        <taxon>Chrysomeloidea</taxon>
        <taxon>Chrysomelidae</taxon>
        <taxon>Galerucinae</taxon>
        <taxon>Diabroticina</taxon>
        <taxon>Diabroticites</taxon>
        <taxon>Diabrotica</taxon>
    </lineage>
</organism>
<dbReference type="AlphaFoldDB" id="A0A6P7F913"/>
<keyword evidence="4" id="KW-0519">Myristate</keyword>
<evidence type="ECO:0000259" key="10">
    <source>
        <dbReference type="PROSITE" id="PS51865"/>
    </source>
</evidence>
<evidence type="ECO:0000256" key="5">
    <source>
        <dbReference type="ARBA" id="ARBA00022737"/>
    </source>
</evidence>
<dbReference type="PANTHER" id="PTHR12893:SF0">
    <property type="entry name" value="GRASP65"/>
    <property type="match status" value="1"/>
</dbReference>
<keyword evidence="12" id="KW-1185">Reference proteome</keyword>
<evidence type="ECO:0000313" key="11">
    <source>
        <dbReference type="EnsemblMetazoa" id="XP_028131252.1"/>
    </source>
</evidence>
<dbReference type="EnsemblMetazoa" id="XM_028275451.2">
    <property type="protein sequence ID" value="XP_028131252.1"/>
    <property type="gene ID" value="LOC114326962"/>
</dbReference>
<dbReference type="InterPro" id="IPR024958">
    <property type="entry name" value="GRASP_PDZ"/>
</dbReference>
<keyword evidence="9" id="KW-0479">Metal-binding</keyword>
<evidence type="ECO:0000256" key="1">
    <source>
        <dbReference type="ARBA" id="ARBA00004394"/>
    </source>
</evidence>
<comment type="similarity">
    <text evidence="2">Belongs to the GORASP family.</text>
</comment>
<keyword evidence="6" id="KW-0333">Golgi apparatus</keyword>
<feature type="binding site" evidence="9">
    <location>
        <position position="103"/>
    </location>
    <ligand>
        <name>Zn(2+)</name>
        <dbReference type="ChEBI" id="CHEBI:29105"/>
    </ligand>
</feature>
<dbReference type="InParanoid" id="A0A6P7F913"/>
<evidence type="ECO:0000256" key="3">
    <source>
        <dbReference type="ARBA" id="ARBA00022553"/>
    </source>
</evidence>
<dbReference type="FunFam" id="2.30.42.10:FF:000026">
    <property type="entry name" value="Golgi reassembly stacking protein 2"/>
    <property type="match status" value="1"/>
</dbReference>
<evidence type="ECO:0000313" key="13">
    <source>
        <dbReference type="RefSeq" id="XP_028131252.1"/>
    </source>
</evidence>
<accession>A0A6P7F913</accession>
<evidence type="ECO:0000256" key="7">
    <source>
        <dbReference type="ARBA" id="ARBA00023136"/>
    </source>
</evidence>
<dbReference type="Proteomes" id="UP001652700">
    <property type="component" value="Unplaced"/>
</dbReference>
<dbReference type="GO" id="GO:0007030">
    <property type="term" value="P:Golgi organization"/>
    <property type="evidence" value="ECO:0007669"/>
    <property type="project" value="TreeGrafter"/>
</dbReference>
<name>A0A6P7F913_DIAVI</name>
<dbReference type="OrthoDB" id="3318at2759"/>
<dbReference type="GO" id="GO:0000139">
    <property type="term" value="C:Golgi membrane"/>
    <property type="evidence" value="ECO:0007669"/>
    <property type="project" value="UniProtKB-SubCell"/>
</dbReference>
<feature type="binding site" evidence="9">
    <location>
        <position position="18"/>
    </location>
    <ligand>
        <name>Zn(2+)</name>
        <dbReference type="ChEBI" id="CHEBI:29105"/>
    </ligand>
</feature>
<keyword evidence="7" id="KW-0472">Membrane</keyword>
<keyword evidence="3" id="KW-0597">Phosphoprotein</keyword>
<evidence type="ECO:0000256" key="4">
    <source>
        <dbReference type="ARBA" id="ARBA00022707"/>
    </source>
</evidence>
<evidence type="ECO:0000256" key="6">
    <source>
        <dbReference type="ARBA" id="ARBA00023034"/>
    </source>
</evidence>
<evidence type="ECO:0000313" key="12">
    <source>
        <dbReference type="Proteomes" id="UP001652700"/>
    </source>
</evidence>
<evidence type="ECO:0000256" key="8">
    <source>
        <dbReference type="ARBA" id="ARBA00023288"/>
    </source>
</evidence>
<reference evidence="13" key="1">
    <citation type="submission" date="2025-04" db="UniProtKB">
        <authorList>
            <consortium name="RefSeq"/>
        </authorList>
    </citation>
    <scope>IDENTIFICATION</scope>
</reference>
<dbReference type="RefSeq" id="XP_028131252.1">
    <property type="nucleotide sequence ID" value="XM_028275451.1"/>
</dbReference>
<dbReference type="GO" id="GO:0046872">
    <property type="term" value="F:metal ion binding"/>
    <property type="evidence" value="ECO:0007669"/>
    <property type="project" value="UniProtKB-KW"/>
</dbReference>
<dbReference type="PANTHER" id="PTHR12893">
    <property type="entry name" value="GOLGI REASSEMBLY STACKING PROTEIN GRASP"/>
    <property type="match status" value="1"/>
</dbReference>
<dbReference type="Gene3D" id="2.30.42.10">
    <property type="match status" value="2"/>
</dbReference>
<evidence type="ECO:0000256" key="2">
    <source>
        <dbReference type="ARBA" id="ARBA00007144"/>
    </source>
</evidence>
<keyword evidence="9" id="KW-0862">Zinc</keyword>
<feature type="domain" description="PDZ GRASP-type" evidence="10">
    <location>
        <begin position="111"/>
        <end position="199"/>
    </location>
</feature>
<proteinExistence type="inferred from homology"/>
<sequence>MGNSESVDVPGGGTDGYHVLKVQENSPASLAGLQPFFDFIISINGTRLDRENDTLRTILKNGVGKQLPLTIYSYKTQSVRTVTVVPSDTWGGQGYLGVSIKFCSFDVAKEIVWHILEVHPNSPASLANLRPFSDYIIGADSILHESEDLYNLIENHDGVPLKFYVYNSDDDTCRDVTITPNSKWGGDGMLGCGIGYGYLHRIPVRGSAIQPPPTTTIFNQVPTISPSNDQSVSPATTQPITTLIQKTENLNLEPTGQAVQETNVSNVLSTAASTVQQDPSVYTSNVPAPSSIPNFNMNFQNPPATSDIPSFDVNKFSNPQNPVTSEAMVHPQVSLQSPQPIITPTMYNPADYPAFSPSQPPLTQTTVPVYSYPQMQSSGAPTNVLHTTTNSSLPPPPLSGFLNQPIIFDPHIAAQSAQQLLSGTVTTSSS</sequence>
<evidence type="ECO:0000256" key="9">
    <source>
        <dbReference type="PIRSR" id="PIRSR607583-1"/>
    </source>
</evidence>
<keyword evidence="5" id="KW-0677">Repeat</keyword>
<comment type="subcellular location">
    <subcellularLocation>
        <location evidence="1">Golgi apparatus membrane</location>
    </subcellularLocation>
</comment>
<protein>
    <submittedName>
        <fullName evidence="13">Golgi reassembly-stacking protein 2</fullName>
    </submittedName>
</protein>
<dbReference type="InterPro" id="IPR036034">
    <property type="entry name" value="PDZ_sf"/>
</dbReference>
<dbReference type="PROSITE" id="PS51865">
    <property type="entry name" value="PDZ_GRASP"/>
    <property type="match status" value="2"/>
</dbReference>
<gene>
    <name evidence="13" type="primary">LOC114326962</name>
</gene>